<dbReference type="AlphaFoldDB" id="A0A3S3UCB7"/>
<accession>A0A3S3UCB7</accession>
<evidence type="ECO:0000313" key="1">
    <source>
        <dbReference type="EMBL" id="RWX46861.1"/>
    </source>
</evidence>
<reference evidence="1 2" key="1">
    <citation type="submission" date="2017-01" db="EMBL/GenBank/DDBJ databases">
        <title>The cable genome- insights into the physiology and evolution of filamentous bacteria capable of sulfide oxidation via long distance electron transfer.</title>
        <authorList>
            <person name="Schreiber L."/>
            <person name="Bjerg J.T."/>
            <person name="Boggild A."/>
            <person name="Van De Vossenberg J."/>
            <person name="Meysman F."/>
            <person name="Nielsen L.P."/>
            <person name="Schramm A."/>
            <person name="Kjeldsen K.U."/>
        </authorList>
    </citation>
    <scope>NUCLEOTIDE SEQUENCE [LARGE SCALE GENOMIC DNA]</scope>
    <source>
        <strain evidence="1">MCF</strain>
    </source>
</reference>
<gene>
    <name evidence="1" type="ORF">H206_03538</name>
</gene>
<dbReference type="EMBL" id="MTKO01000048">
    <property type="protein sequence ID" value="RWX46861.1"/>
    <property type="molecule type" value="Genomic_DNA"/>
</dbReference>
<evidence type="ECO:0000313" key="2">
    <source>
        <dbReference type="Proteomes" id="UP000287853"/>
    </source>
</evidence>
<name>A0A3S3UCB7_9BACT</name>
<proteinExistence type="predicted"/>
<sequence length="62" mass="7368">MHSITINISNEKLVKKVMWFLNLLKKDGLEIVSKEDMDDLRLLKATRNEEAIPFEEYMKNEN</sequence>
<comment type="caution">
    <text evidence="1">The sequence shown here is derived from an EMBL/GenBank/DDBJ whole genome shotgun (WGS) entry which is preliminary data.</text>
</comment>
<dbReference type="Proteomes" id="UP000287853">
    <property type="component" value="Unassembled WGS sequence"/>
</dbReference>
<protein>
    <submittedName>
        <fullName evidence="1">Uncharacterized protein</fullName>
    </submittedName>
</protein>
<keyword evidence="2" id="KW-1185">Reference proteome</keyword>
<organism evidence="1 2">
    <name type="scientific">Candidatus Electrothrix aarhusensis</name>
    <dbReference type="NCBI Taxonomy" id="1859131"/>
    <lineage>
        <taxon>Bacteria</taxon>
        <taxon>Pseudomonadati</taxon>
        <taxon>Thermodesulfobacteriota</taxon>
        <taxon>Desulfobulbia</taxon>
        <taxon>Desulfobulbales</taxon>
        <taxon>Desulfobulbaceae</taxon>
        <taxon>Candidatus Electrothrix</taxon>
    </lineage>
</organism>